<protein>
    <submittedName>
        <fullName evidence="2">Uncharacterized protein</fullName>
    </submittedName>
</protein>
<organism evidence="2 3">
    <name type="scientific">Microctonus aethiopoides</name>
    <dbReference type="NCBI Taxonomy" id="144406"/>
    <lineage>
        <taxon>Eukaryota</taxon>
        <taxon>Metazoa</taxon>
        <taxon>Ecdysozoa</taxon>
        <taxon>Arthropoda</taxon>
        <taxon>Hexapoda</taxon>
        <taxon>Insecta</taxon>
        <taxon>Pterygota</taxon>
        <taxon>Neoptera</taxon>
        <taxon>Endopterygota</taxon>
        <taxon>Hymenoptera</taxon>
        <taxon>Apocrita</taxon>
        <taxon>Ichneumonoidea</taxon>
        <taxon>Braconidae</taxon>
        <taxon>Euphorinae</taxon>
        <taxon>Microctonus</taxon>
    </lineage>
</organism>
<sequence>MSNEEGSDKRASSLEDSSVANLNESVSISKDNGEAKGATRKKTTKNSNMDKTKNRINIEKQNNENFEMEKLIVENGIGNHGDNIVENSRVETLIAGPRIEKSILDTGHSRLEMRSCHTLVEDADAWRL</sequence>
<feature type="compositionally biased region" description="Basic and acidic residues" evidence="1">
    <location>
        <begin position="48"/>
        <end position="62"/>
    </location>
</feature>
<evidence type="ECO:0000313" key="3">
    <source>
        <dbReference type="Proteomes" id="UP001168990"/>
    </source>
</evidence>
<reference evidence="2" key="1">
    <citation type="journal article" date="2023" name="bioRxiv">
        <title>Scaffold-level genome assemblies of two parasitoid biocontrol wasps reveal the parthenogenesis mechanism and an associated novel virus.</title>
        <authorList>
            <person name="Inwood S."/>
            <person name="Skelly J."/>
            <person name="Guhlin J."/>
            <person name="Harrop T."/>
            <person name="Goldson S."/>
            <person name="Dearden P."/>
        </authorList>
    </citation>
    <scope>NUCLEOTIDE SEQUENCE</scope>
    <source>
        <strain evidence="2">Irish</strain>
        <tissue evidence="2">Whole body</tissue>
    </source>
</reference>
<feature type="region of interest" description="Disordered" evidence="1">
    <location>
        <begin position="1"/>
        <end position="62"/>
    </location>
</feature>
<feature type="compositionally biased region" description="Polar residues" evidence="1">
    <location>
        <begin position="14"/>
        <end position="30"/>
    </location>
</feature>
<dbReference type="Proteomes" id="UP001168990">
    <property type="component" value="Unassembled WGS sequence"/>
</dbReference>
<feature type="non-terminal residue" evidence="2">
    <location>
        <position position="128"/>
    </location>
</feature>
<comment type="caution">
    <text evidence="2">The sequence shown here is derived from an EMBL/GenBank/DDBJ whole genome shotgun (WGS) entry which is preliminary data.</text>
</comment>
<evidence type="ECO:0000313" key="2">
    <source>
        <dbReference type="EMBL" id="KAK0156723.1"/>
    </source>
</evidence>
<proteinExistence type="predicted"/>
<dbReference type="EMBL" id="JAQQBS010002597">
    <property type="protein sequence ID" value="KAK0156723.1"/>
    <property type="molecule type" value="Genomic_DNA"/>
</dbReference>
<name>A0AA39C2A4_9HYME</name>
<feature type="compositionally biased region" description="Basic and acidic residues" evidence="1">
    <location>
        <begin position="1"/>
        <end position="13"/>
    </location>
</feature>
<gene>
    <name evidence="2" type="ORF">PV328_012397</name>
</gene>
<dbReference type="AlphaFoldDB" id="A0AA39C2A4"/>
<keyword evidence="3" id="KW-1185">Reference proteome</keyword>
<reference evidence="2" key="2">
    <citation type="submission" date="2023-03" db="EMBL/GenBank/DDBJ databases">
        <authorList>
            <person name="Inwood S.N."/>
            <person name="Skelly J.G."/>
            <person name="Guhlin J."/>
            <person name="Harrop T.W.R."/>
            <person name="Goldson S.G."/>
            <person name="Dearden P.K."/>
        </authorList>
    </citation>
    <scope>NUCLEOTIDE SEQUENCE</scope>
    <source>
        <strain evidence="2">Irish</strain>
        <tissue evidence="2">Whole body</tissue>
    </source>
</reference>
<evidence type="ECO:0000256" key="1">
    <source>
        <dbReference type="SAM" id="MobiDB-lite"/>
    </source>
</evidence>
<accession>A0AA39C2A4</accession>